<organism evidence="2 3">
    <name type="scientific">Flavobacterium psychrolimnae</name>
    <dbReference type="NCBI Taxonomy" id="249351"/>
    <lineage>
        <taxon>Bacteria</taxon>
        <taxon>Pseudomonadati</taxon>
        <taxon>Bacteroidota</taxon>
        <taxon>Flavobacteriia</taxon>
        <taxon>Flavobacteriales</taxon>
        <taxon>Flavobacteriaceae</taxon>
        <taxon>Flavobacterium</taxon>
    </lineage>
</organism>
<reference evidence="2 3" key="1">
    <citation type="submission" date="2018-07" db="EMBL/GenBank/DDBJ databases">
        <title>Complete genome sequence of Flavobacterium psychrolimnae LMG 22018.</title>
        <authorList>
            <person name="Kim D.-U."/>
        </authorList>
    </citation>
    <scope>NUCLEOTIDE SEQUENCE [LARGE SCALE GENOMIC DNA]</scope>
    <source>
        <strain evidence="2 3">LMG 22018</strain>
    </source>
</reference>
<keyword evidence="1" id="KW-0472">Membrane</keyword>
<evidence type="ECO:0000313" key="2">
    <source>
        <dbReference type="EMBL" id="RBN50902.1"/>
    </source>
</evidence>
<name>A0A366B1B7_9FLAO</name>
<dbReference type="EMBL" id="QNUX01000004">
    <property type="protein sequence ID" value="RBN50902.1"/>
    <property type="molecule type" value="Genomic_DNA"/>
</dbReference>
<protein>
    <submittedName>
        <fullName evidence="2">Uncharacterized protein</fullName>
    </submittedName>
</protein>
<keyword evidence="1" id="KW-0812">Transmembrane</keyword>
<comment type="caution">
    <text evidence="2">The sequence shown here is derived from an EMBL/GenBank/DDBJ whole genome shotgun (WGS) entry which is preliminary data.</text>
</comment>
<keyword evidence="3" id="KW-1185">Reference proteome</keyword>
<accession>A0A366B1B7</accession>
<gene>
    <name evidence="2" type="ORF">DR980_06105</name>
</gene>
<keyword evidence="1" id="KW-1133">Transmembrane helix</keyword>
<dbReference type="AlphaFoldDB" id="A0A366B1B7"/>
<dbReference type="OrthoDB" id="9813621at2"/>
<dbReference type="RefSeq" id="WP_113634365.1">
    <property type="nucleotide sequence ID" value="NZ_QNUX01000004.1"/>
</dbReference>
<feature type="transmembrane region" description="Helical" evidence="1">
    <location>
        <begin position="34"/>
        <end position="56"/>
    </location>
</feature>
<feature type="transmembrane region" description="Helical" evidence="1">
    <location>
        <begin position="68"/>
        <end position="90"/>
    </location>
</feature>
<proteinExistence type="predicted"/>
<feature type="transmembrane region" description="Helical" evidence="1">
    <location>
        <begin position="9"/>
        <end position="28"/>
    </location>
</feature>
<sequence length="96" mass="10613">MIMENKRGIGIILTVVFLLLIPLVAIQFTNEVNWTLSDFVVAAVLLLGTGLVCEFVMRKIKKTNHRIILCGVIMVALLLIWIELAVGLFGTEFAGL</sequence>
<evidence type="ECO:0000313" key="3">
    <source>
        <dbReference type="Proteomes" id="UP000253676"/>
    </source>
</evidence>
<dbReference type="Proteomes" id="UP000253676">
    <property type="component" value="Unassembled WGS sequence"/>
</dbReference>
<evidence type="ECO:0000256" key="1">
    <source>
        <dbReference type="SAM" id="Phobius"/>
    </source>
</evidence>